<evidence type="ECO:0000313" key="2">
    <source>
        <dbReference type="EMBL" id="GHD13700.1"/>
    </source>
</evidence>
<dbReference type="RefSeq" id="WP_189828530.1">
    <property type="nucleotide sequence ID" value="NZ_BMVC01000020.1"/>
</dbReference>
<gene>
    <name evidence="2" type="ORF">GCM10010334_72150</name>
</gene>
<name>A0A918X5H8_9ACTN</name>
<dbReference type="AlphaFoldDB" id="A0A918X5H8"/>
<reference evidence="2" key="1">
    <citation type="journal article" date="2014" name="Int. J. Syst. Evol. Microbiol.">
        <title>Complete genome sequence of Corynebacterium casei LMG S-19264T (=DSM 44701T), isolated from a smear-ripened cheese.</title>
        <authorList>
            <consortium name="US DOE Joint Genome Institute (JGI-PGF)"/>
            <person name="Walter F."/>
            <person name="Albersmeier A."/>
            <person name="Kalinowski J."/>
            <person name="Ruckert C."/>
        </authorList>
    </citation>
    <scope>NUCLEOTIDE SEQUENCE</scope>
    <source>
        <strain evidence="2">JCM 4637</strain>
    </source>
</reference>
<evidence type="ECO:0000256" key="1">
    <source>
        <dbReference type="SAM" id="MobiDB-lite"/>
    </source>
</evidence>
<protein>
    <recommendedName>
        <fullName evidence="4">YcaO domain-containing protein</fullName>
    </recommendedName>
</protein>
<dbReference type="Proteomes" id="UP000638353">
    <property type="component" value="Unassembled WGS sequence"/>
</dbReference>
<feature type="region of interest" description="Disordered" evidence="1">
    <location>
        <begin position="52"/>
        <end position="78"/>
    </location>
</feature>
<dbReference type="EMBL" id="BMVC01000020">
    <property type="protein sequence ID" value="GHD13700.1"/>
    <property type="molecule type" value="Genomic_DNA"/>
</dbReference>
<reference evidence="2" key="2">
    <citation type="submission" date="2020-09" db="EMBL/GenBank/DDBJ databases">
        <authorList>
            <person name="Sun Q."/>
            <person name="Ohkuma M."/>
        </authorList>
    </citation>
    <scope>NUCLEOTIDE SEQUENCE</scope>
    <source>
        <strain evidence="2">JCM 4637</strain>
    </source>
</reference>
<evidence type="ECO:0008006" key="4">
    <source>
        <dbReference type="Google" id="ProtNLM"/>
    </source>
</evidence>
<evidence type="ECO:0000313" key="3">
    <source>
        <dbReference type="Proteomes" id="UP000638353"/>
    </source>
</evidence>
<organism evidence="2 3">
    <name type="scientific">Streptomyces finlayi</name>
    <dbReference type="NCBI Taxonomy" id="67296"/>
    <lineage>
        <taxon>Bacteria</taxon>
        <taxon>Bacillati</taxon>
        <taxon>Actinomycetota</taxon>
        <taxon>Actinomycetes</taxon>
        <taxon>Kitasatosporales</taxon>
        <taxon>Streptomycetaceae</taxon>
        <taxon>Streptomyces</taxon>
    </lineage>
</organism>
<accession>A0A918X5H8</accession>
<proteinExistence type="predicted"/>
<sequence>MDTGELTDVRTGAWAPARAAMTEAEARAAFLSRAGGPAVDAHAVRQRAADLLPRSTGWTGAEKGSDPGNEAGADATGETPGLGAVLGVLATSAAEAAIRRVPAGPSGAPAAPPVWGLDLATGALRRVSVPASGRSVPVGVAAGLTWVGALEAGLAQHCEVLIARALGTRATRVPRLRLTQEIQQTRQTQETHGVPGEPVLVPGELLRALHAAGDPAAHDLTDLLSLPACALTLTPHAESSKDVPMSADTVLATGATLTEAARSAVARALTRNGSRADGSSVPDVLAAVRPEQEDHTSRQRPSAQWTRPLDALRSLGHDPVAVLLDHETPVTANGGHPYLVHIVLPTS</sequence>
<comment type="caution">
    <text evidence="2">The sequence shown here is derived from an EMBL/GenBank/DDBJ whole genome shotgun (WGS) entry which is preliminary data.</text>
</comment>